<dbReference type="InterPro" id="IPR035992">
    <property type="entry name" value="Ricin_B-like_lectins"/>
</dbReference>
<dbReference type="PROSITE" id="PS50231">
    <property type="entry name" value="RICIN_B_LECTIN"/>
    <property type="match status" value="1"/>
</dbReference>
<dbReference type="OrthoDB" id="1155193at2"/>
<dbReference type="Pfam" id="PF14200">
    <property type="entry name" value="RicinB_lectin_2"/>
    <property type="match status" value="2"/>
</dbReference>
<evidence type="ECO:0000259" key="1">
    <source>
        <dbReference type="Pfam" id="PF14200"/>
    </source>
</evidence>
<dbReference type="Pfam" id="PF18962">
    <property type="entry name" value="Por_Secre_tail"/>
    <property type="match status" value="1"/>
</dbReference>
<proteinExistence type="predicted"/>
<dbReference type="SUPFAM" id="SSF50370">
    <property type="entry name" value="Ricin B-like lectins"/>
    <property type="match status" value="1"/>
</dbReference>
<sequence>MPGRPLRMHKRLSWPRKRLCVFARRFYPTFGIVQPGLILPRFPRSPSIQPNMKTTLLACLLVLTGTVLHAQSNAAPSEHIFFTFPSDAVAKIHRIKITQSAYTEYFSVHNYNGGYNGLQQTPDSSHGSSHTLLASLWDPNTSGGIYSSVYYAAPNTYTGRFGGEGDGWQSINPYNWVLNTWYTVAIRSWKAAGNLYIATFIQSSGNNQWFLTSILSEPAPSGYLGSGNDCFLENWDGSNANWDGRFKRKAFFKDCWNMDVNGNWTKHSARTFSANAGDAGRNGIYDLAFNSGYDATEDAYFMEHGAGVTPSAGFNGGRTLSLPAQTNQGSAPTLTTASVSSVSASYSNGKIYVNWVTDNTKSPQLAAKVEILSGTSVVQSFTDTVPQRRADTLTTSLAAGTYTARVTVEDIFNGIATPVTASFTISGTTWYKLKNVYSGMYLDVQGSSTANSATLVQSASSSSYSQQWQLATSGITTIVNRNSGKAIDLPGSAQTPGTHPIQYTLNGGGANQQWTLVSAGSGHYLIQSNLSNHYILDDSASSTISGTGIILYSYSGSGSANQQWTLETVSGLAATQATEATGLKNVTLTSSATTENMQVYPNPVASQLHVQFALEKNAHYAQVFVTDLSGRRVKMQNMSAPGSIDVSQLPPGVYLVTVNGATKKFIKQ</sequence>
<gene>
    <name evidence="3" type="ORF">DCC81_20350</name>
</gene>
<dbReference type="CDD" id="cd00161">
    <property type="entry name" value="beta-trefoil_Ricin-like"/>
    <property type="match status" value="1"/>
</dbReference>
<reference evidence="3 4" key="1">
    <citation type="submission" date="2018-04" db="EMBL/GenBank/DDBJ databases">
        <title>Chitinophaga fuyangensis sp. nov., isolated from soil in a chemical factory.</title>
        <authorList>
            <person name="Chen K."/>
        </authorList>
    </citation>
    <scope>NUCLEOTIDE SEQUENCE [LARGE SCALE GENOMIC DNA]</scope>
    <source>
        <strain evidence="3 4">LY-1</strain>
    </source>
</reference>
<dbReference type="InterPro" id="IPR021862">
    <property type="entry name" value="DUF3472"/>
</dbReference>
<organism evidence="3 4">
    <name type="scientific">Chitinophaga parva</name>
    <dbReference type="NCBI Taxonomy" id="2169414"/>
    <lineage>
        <taxon>Bacteria</taxon>
        <taxon>Pseudomonadati</taxon>
        <taxon>Bacteroidota</taxon>
        <taxon>Chitinophagia</taxon>
        <taxon>Chitinophagales</taxon>
        <taxon>Chitinophagaceae</taxon>
        <taxon>Chitinophaga</taxon>
    </lineage>
</organism>
<keyword evidence="4" id="KW-1185">Reference proteome</keyword>
<dbReference type="Pfam" id="PF11958">
    <property type="entry name" value="DUF3472"/>
    <property type="match status" value="1"/>
</dbReference>
<evidence type="ECO:0000313" key="4">
    <source>
        <dbReference type="Proteomes" id="UP000244450"/>
    </source>
</evidence>
<comment type="caution">
    <text evidence="3">The sequence shown here is derived from an EMBL/GenBank/DDBJ whole genome shotgun (WGS) entry which is preliminary data.</text>
</comment>
<dbReference type="NCBIfam" id="TIGR04183">
    <property type="entry name" value="Por_Secre_tail"/>
    <property type="match status" value="1"/>
</dbReference>
<accession>A0A2T7BCF6</accession>
<protein>
    <submittedName>
        <fullName evidence="3">Uncharacterized protein</fullName>
    </submittedName>
</protein>
<dbReference type="Gene3D" id="2.80.10.50">
    <property type="match status" value="2"/>
</dbReference>
<dbReference type="Proteomes" id="UP000244450">
    <property type="component" value="Unassembled WGS sequence"/>
</dbReference>
<dbReference type="EMBL" id="QCYK01000003">
    <property type="protein sequence ID" value="PUZ22781.1"/>
    <property type="molecule type" value="Genomic_DNA"/>
</dbReference>
<evidence type="ECO:0000259" key="2">
    <source>
        <dbReference type="Pfam" id="PF18962"/>
    </source>
</evidence>
<name>A0A2T7BCF6_9BACT</name>
<feature type="domain" description="Ricin B lectin" evidence="1">
    <location>
        <begin position="427"/>
        <end position="503"/>
    </location>
</feature>
<dbReference type="InterPro" id="IPR026444">
    <property type="entry name" value="Secre_tail"/>
</dbReference>
<dbReference type="AlphaFoldDB" id="A0A2T7BCF6"/>
<dbReference type="InterPro" id="IPR000772">
    <property type="entry name" value="Ricin_B_lectin"/>
</dbReference>
<evidence type="ECO:0000313" key="3">
    <source>
        <dbReference type="EMBL" id="PUZ22781.1"/>
    </source>
</evidence>
<feature type="domain" description="Secretion system C-terminal sorting" evidence="2">
    <location>
        <begin position="599"/>
        <end position="666"/>
    </location>
</feature>
<feature type="domain" description="Ricin B lectin" evidence="1">
    <location>
        <begin position="510"/>
        <end position="596"/>
    </location>
</feature>